<sequence length="208" mass="22663">MTIIHISYLLPSQYIFGFPHIMGGGIDETGIYCSIFGNKKAPTMLGGKDGKITSRIKRIAKTMEQANLNPQISTQILPWILTHYAEAAGLLGGVMKADSGKAFGEGTEVMKYTLLAIREGLDVCKARGINVGSIKPQNLYYLPKFIIYSLTIWICVNNRLKICGISVAPINFKPIEEAFLSIIEGCPTGLRVDALKPNSLGSLLIRAS</sequence>
<dbReference type="EMBL" id="CP009268">
    <property type="protein sequence ID" value="AJA50484.1"/>
    <property type="molecule type" value="Genomic_DNA"/>
</dbReference>
<keyword evidence="4" id="KW-1185">Reference proteome</keyword>
<gene>
    <name evidence="1" type="ORF">CLPA_c03960</name>
    <name evidence="2" type="ORF">CP6013_02752</name>
</gene>
<dbReference type="eggNOG" id="COG1893">
    <property type="taxonomic scope" value="Bacteria"/>
</dbReference>
<proteinExistence type="predicted"/>
<dbReference type="GeneID" id="93072638"/>
<accession>A0A0H3IYB5</accession>
<dbReference type="KEGG" id="cpat:CLPA_c03960"/>
<dbReference type="Proteomes" id="UP000030905">
    <property type="component" value="Chromosome"/>
</dbReference>
<dbReference type="Proteomes" id="UP000028042">
    <property type="component" value="Unassembled WGS sequence"/>
</dbReference>
<name>A0A0H3IYB5_CLOPA</name>
<reference evidence="2" key="2">
    <citation type="submission" date="2015-10" db="EMBL/GenBank/DDBJ databases">
        <title>Improved Draft Genome Sequence of Clostridium pasteurianum Strain ATCC 6013 (DSM 525) Using a Hybrid Next-Generation Sequencing Approach.</title>
        <authorList>
            <person name="Pyne M.E."/>
            <person name="Utturkar S.M."/>
            <person name="Brown S.D."/>
            <person name="Moo-Young M."/>
            <person name="Chung D.A."/>
            <person name="Chou P.C."/>
        </authorList>
    </citation>
    <scope>NUCLEOTIDE SEQUENCE</scope>
    <source>
        <strain evidence="2">ATCC 6013</strain>
    </source>
</reference>
<protein>
    <submittedName>
        <fullName evidence="1">Uncharacterized protein</fullName>
    </submittedName>
</protein>
<dbReference type="AlphaFoldDB" id="A0A0H3IYB5"/>
<dbReference type="RefSeq" id="WP_051035230.1">
    <property type="nucleotide sequence ID" value="NZ_ANZB01000001.1"/>
</dbReference>
<dbReference type="EMBL" id="JPGY02000001">
    <property type="protein sequence ID" value="KRU13504.1"/>
    <property type="molecule type" value="Genomic_DNA"/>
</dbReference>
<evidence type="ECO:0000313" key="1">
    <source>
        <dbReference type="EMBL" id="AJA50484.1"/>
    </source>
</evidence>
<reference evidence="2 3" key="3">
    <citation type="journal article" name="Genome Announc.">
        <title>Improved Draft Genome Sequence of Clostridium pasteurianum Strain ATCC 6013 (DSM 525) Using a Hybrid Next-Generation Sequencing Approach.</title>
        <authorList>
            <person name="Pyne M.E."/>
            <person name="Utturkar S."/>
            <person name="Brown S.D."/>
            <person name="Moo-Young M."/>
            <person name="Chung D.A."/>
            <person name="Chou C.P."/>
        </authorList>
    </citation>
    <scope>NUCLEOTIDE SEQUENCE [LARGE SCALE GENOMIC DNA]</scope>
    <source>
        <strain evidence="2 3">ATCC 6013</strain>
    </source>
</reference>
<evidence type="ECO:0000313" key="2">
    <source>
        <dbReference type="EMBL" id="KRU13504.1"/>
    </source>
</evidence>
<reference evidence="1 4" key="1">
    <citation type="journal article" date="2015" name="Genome Announc.">
        <title>Complete Genome Sequence of the Nitrogen-Fixing and Solvent-Producing Clostridium pasteurianum DSM 525.</title>
        <authorList>
            <person name="Poehlein A."/>
            <person name="Grosse-Honebrink A."/>
            <person name="Zhang Y."/>
            <person name="Minton N.P."/>
            <person name="Daniel R."/>
        </authorList>
    </citation>
    <scope>NUCLEOTIDE SEQUENCE [LARGE SCALE GENOMIC DNA]</scope>
    <source>
        <strain evidence="1">DSM 525</strain>
        <strain evidence="4">DSM 525 / ATCC 6013</strain>
    </source>
</reference>
<dbReference type="PATRIC" id="fig|1262449.7.peg.379"/>
<organism evidence="1 4">
    <name type="scientific">Clostridium pasteurianum DSM 525 = ATCC 6013</name>
    <dbReference type="NCBI Taxonomy" id="1262449"/>
    <lineage>
        <taxon>Bacteria</taxon>
        <taxon>Bacillati</taxon>
        <taxon>Bacillota</taxon>
        <taxon>Clostridia</taxon>
        <taxon>Eubacteriales</taxon>
        <taxon>Clostridiaceae</taxon>
        <taxon>Clostridium</taxon>
    </lineage>
</organism>
<evidence type="ECO:0000313" key="3">
    <source>
        <dbReference type="Proteomes" id="UP000028042"/>
    </source>
</evidence>
<evidence type="ECO:0000313" key="4">
    <source>
        <dbReference type="Proteomes" id="UP000030905"/>
    </source>
</evidence>
<dbReference type="KEGG" id="cpae:CPAST_c03960"/>